<dbReference type="InterPro" id="IPR010207">
    <property type="entry name" value="Elect_transpt_cplx_RnfB/RsxB"/>
</dbReference>
<keyword evidence="1 10" id="KW-0813">Transport</keyword>
<keyword evidence="7 10" id="KW-0408">Iron</keyword>
<evidence type="ECO:0000256" key="3">
    <source>
        <dbReference type="ARBA" id="ARBA00022723"/>
    </source>
</evidence>
<dbReference type="InterPro" id="IPR050395">
    <property type="entry name" value="4Fe4S_Ferredoxin_RnfB"/>
</dbReference>
<evidence type="ECO:0000313" key="13">
    <source>
        <dbReference type="EMBL" id="MBM7556175.1"/>
    </source>
</evidence>
<dbReference type="CDD" id="cd10549">
    <property type="entry name" value="MtMvhB_like"/>
    <property type="match status" value="2"/>
</dbReference>
<evidence type="ECO:0000256" key="1">
    <source>
        <dbReference type="ARBA" id="ARBA00022448"/>
    </source>
</evidence>
<evidence type="ECO:0000256" key="7">
    <source>
        <dbReference type="ARBA" id="ARBA00023004"/>
    </source>
</evidence>
<feature type="domain" description="4Fe-4S ferredoxin-type" evidence="11">
    <location>
        <begin position="317"/>
        <end position="343"/>
    </location>
</feature>
<evidence type="ECO:0000256" key="8">
    <source>
        <dbReference type="ARBA" id="ARBA00023014"/>
    </source>
</evidence>
<dbReference type="NCBIfam" id="TIGR01944">
    <property type="entry name" value="rnfB"/>
    <property type="match status" value="1"/>
</dbReference>
<dbReference type="PANTHER" id="PTHR43560">
    <property type="entry name" value="ION-TRANSLOCATING OXIDOREDUCTASE COMPLEX SUBUNIT B"/>
    <property type="match status" value="1"/>
</dbReference>
<evidence type="ECO:0000313" key="14">
    <source>
        <dbReference type="Proteomes" id="UP000774000"/>
    </source>
</evidence>
<dbReference type="InterPro" id="IPR017900">
    <property type="entry name" value="4Fe4S_Fe_S_CS"/>
</dbReference>
<dbReference type="Pfam" id="PF13187">
    <property type="entry name" value="Fer4_9"/>
    <property type="match status" value="1"/>
</dbReference>
<feature type="binding site" evidence="10">
    <location>
        <position position="139"/>
    </location>
    <ligand>
        <name>[4Fe-4S] cluster</name>
        <dbReference type="ChEBI" id="CHEBI:49883"/>
        <label>2</label>
    </ligand>
</feature>
<dbReference type="GO" id="GO:0009055">
    <property type="term" value="F:electron transfer activity"/>
    <property type="evidence" value="ECO:0007669"/>
    <property type="project" value="InterPro"/>
</dbReference>
<dbReference type="Pfam" id="PF04060">
    <property type="entry name" value="FeS"/>
    <property type="match status" value="1"/>
</dbReference>
<feature type="binding site" evidence="10">
    <location>
        <position position="149"/>
    </location>
    <ligand>
        <name>[4Fe-4S] cluster</name>
        <dbReference type="ChEBI" id="CHEBI:49883"/>
        <label>2</label>
    </ligand>
</feature>
<dbReference type="GO" id="GO:0051539">
    <property type="term" value="F:4 iron, 4 sulfur cluster binding"/>
    <property type="evidence" value="ECO:0007669"/>
    <property type="project" value="UniProtKB-UniRule"/>
</dbReference>
<feature type="domain" description="4Fe-4S ferredoxin-type" evidence="11">
    <location>
        <begin position="128"/>
        <end position="163"/>
    </location>
</feature>
<keyword evidence="2 10" id="KW-0004">4Fe-4S</keyword>
<dbReference type="PROSITE" id="PS51379">
    <property type="entry name" value="4FE4S_FER_2"/>
    <property type="match status" value="6"/>
</dbReference>
<dbReference type="SUPFAM" id="SSF54862">
    <property type="entry name" value="4Fe-4S ferredoxins"/>
    <property type="match status" value="2"/>
</dbReference>
<evidence type="ECO:0000256" key="6">
    <source>
        <dbReference type="ARBA" id="ARBA00022982"/>
    </source>
</evidence>
<feature type="domain" description="4Fe-4S ferredoxin-type" evidence="11">
    <location>
        <begin position="209"/>
        <end position="237"/>
    </location>
</feature>
<reference evidence="13" key="1">
    <citation type="submission" date="2021-01" db="EMBL/GenBank/DDBJ databases">
        <title>Genomic Encyclopedia of Type Strains, Phase IV (KMG-IV): sequencing the most valuable type-strain genomes for metagenomic binning, comparative biology and taxonomic classification.</title>
        <authorList>
            <person name="Goeker M."/>
        </authorList>
    </citation>
    <scope>NUCLEOTIDE SEQUENCE</scope>
    <source>
        <strain evidence="13">DSM 23230</strain>
    </source>
</reference>
<dbReference type="PROSITE" id="PS00198">
    <property type="entry name" value="4FE4S_FER_1"/>
    <property type="match status" value="4"/>
</dbReference>
<dbReference type="RefSeq" id="WP_204700888.1">
    <property type="nucleotide sequence ID" value="NZ_JAFBDQ010000004.1"/>
</dbReference>
<evidence type="ECO:0000256" key="5">
    <source>
        <dbReference type="ARBA" id="ARBA00022967"/>
    </source>
</evidence>
<evidence type="ECO:0000256" key="4">
    <source>
        <dbReference type="ARBA" id="ARBA00022737"/>
    </source>
</evidence>
<feature type="region of interest" description="Hydrophobic" evidence="10">
    <location>
        <begin position="1"/>
        <end position="28"/>
    </location>
</feature>
<feature type="domain" description="4Fe-4S ferredoxin-type" evidence="11">
    <location>
        <begin position="164"/>
        <end position="193"/>
    </location>
</feature>
<dbReference type="PROSITE" id="PS51656">
    <property type="entry name" value="4FE4S"/>
    <property type="match status" value="1"/>
</dbReference>
<dbReference type="GO" id="GO:0022900">
    <property type="term" value="P:electron transport chain"/>
    <property type="evidence" value="ECO:0007669"/>
    <property type="project" value="UniProtKB-UniRule"/>
</dbReference>
<evidence type="ECO:0000259" key="11">
    <source>
        <dbReference type="PROSITE" id="PS51379"/>
    </source>
</evidence>
<comment type="subunit">
    <text evidence="10">The complex is composed of six subunits: RnfA, RnfB, RnfC, RnfD, RnfE and RnfG.</text>
</comment>
<dbReference type="Proteomes" id="UP000774000">
    <property type="component" value="Unassembled WGS sequence"/>
</dbReference>
<feature type="domain" description="4Fe-4S ferredoxin-type" evidence="11">
    <location>
        <begin position="238"/>
        <end position="268"/>
    </location>
</feature>
<keyword evidence="4 10" id="KW-0677">Repeat</keyword>
<dbReference type="HAMAP" id="MF_00463">
    <property type="entry name" value="RsxB_RnfB"/>
    <property type="match status" value="1"/>
</dbReference>
<comment type="subcellular location">
    <subcellularLocation>
        <location evidence="10">Cell membrane</location>
    </subcellularLocation>
</comment>
<comment type="similarity">
    <text evidence="10">Belongs to the 4Fe4S bacterial-type ferredoxin family. RnfB subfamily.</text>
</comment>
<dbReference type="PANTHER" id="PTHR43560:SF1">
    <property type="entry name" value="ION-TRANSLOCATING OXIDOREDUCTASE COMPLEX SUBUNIT B"/>
    <property type="match status" value="1"/>
</dbReference>
<feature type="binding site" evidence="10">
    <location>
        <position position="176"/>
    </location>
    <ligand>
        <name>[4Fe-4S] cluster</name>
        <dbReference type="ChEBI" id="CHEBI:49883"/>
        <label>3</label>
    </ligand>
</feature>
<evidence type="ECO:0000256" key="9">
    <source>
        <dbReference type="ARBA" id="ARBA00023136"/>
    </source>
</evidence>
<dbReference type="InterPro" id="IPR007202">
    <property type="entry name" value="4Fe-4S_dom"/>
</dbReference>
<dbReference type="Pfam" id="PF14697">
    <property type="entry name" value="Fer4_21"/>
    <property type="match status" value="1"/>
</dbReference>
<evidence type="ECO:0000259" key="12">
    <source>
        <dbReference type="PROSITE" id="PS51656"/>
    </source>
</evidence>
<name>A0A939BMD3_9FIRM</name>
<feature type="binding site" evidence="10">
    <location>
        <position position="76"/>
    </location>
    <ligand>
        <name>[4Fe-4S] cluster</name>
        <dbReference type="ChEBI" id="CHEBI:49883"/>
        <label>1</label>
    </ligand>
</feature>
<dbReference type="Pfam" id="PF12838">
    <property type="entry name" value="Fer4_7"/>
    <property type="match status" value="1"/>
</dbReference>
<keyword evidence="5 10" id="KW-1278">Translocase</keyword>
<keyword evidence="10" id="KW-1003">Cell membrane</keyword>
<dbReference type="AlphaFoldDB" id="A0A939BMD3"/>
<feature type="binding site" evidence="10">
    <location>
        <position position="183"/>
    </location>
    <ligand>
        <name>[4Fe-4S] cluster</name>
        <dbReference type="ChEBI" id="CHEBI:49883"/>
        <label>2</label>
    </ligand>
</feature>
<keyword evidence="9 10" id="KW-0472">Membrane</keyword>
<comment type="caution">
    <text evidence="10">Lacks conserved residue(s) required for the propagation of feature annotation.</text>
</comment>
<dbReference type="Gene3D" id="3.30.70.20">
    <property type="match status" value="3"/>
</dbReference>
<keyword evidence="8 10" id="KW-0411">Iron-sulfur</keyword>
<feature type="binding site" evidence="10">
    <location>
        <position position="153"/>
    </location>
    <ligand>
        <name>[4Fe-4S] cluster</name>
        <dbReference type="ChEBI" id="CHEBI:49883"/>
        <label>3</label>
    </ligand>
</feature>
<feature type="binding site" evidence="10">
    <location>
        <position position="51"/>
    </location>
    <ligand>
        <name>[4Fe-4S] cluster</name>
        <dbReference type="ChEBI" id="CHEBI:49883"/>
        <label>1</label>
    </ligand>
</feature>
<feature type="binding site" evidence="10">
    <location>
        <position position="54"/>
    </location>
    <ligand>
        <name>[4Fe-4S] cluster</name>
        <dbReference type="ChEBI" id="CHEBI:49883"/>
        <label>1</label>
    </ligand>
</feature>
<feature type="domain" description="4Fe-4S" evidence="12">
    <location>
        <begin position="34"/>
        <end position="93"/>
    </location>
</feature>
<comment type="function">
    <text evidence="10">Part of a membrane-bound complex that couples electron transfer with translocation of ions across the membrane.</text>
</comment>
<dbReference type="InterPro" id="IPR017896">
    <property type="entry name" value="4Fe4S_Fe-S-bd"/>
</dbReference>
<feature type="binding site" evidence="10">
    <location>
        <position position="143"/>
    </location>
    <ligand>
        <name>[4Fe-4S] cluster</name>
        <dbReference type="ChEBI" id="CHEBI:49883"/>
        <label>2</label>
    </ligand>
</feature>
<keyword evidence="6 10" id="KW-0249">Electron transport</keyword>
<evidence type="ECO:0000256" key="10">
    <source>
        <dbReference type="HAMAP-Rule" id="MF_00463"/>
    </source>
</evidence>
<feature type="binding site" evidence="10">
    <location>
        <position position="59"/>
    </location>
    <ligand>
        <name>[4Fe-4S] cluster</name>
        <dbReference type="ChEBI" id="CHEBI:49883"/>
        <label>1</label>
    </ligand>
</feature>
<keyword evidence="3 10" id="KW-0479">Metal-binding</keyword>
<keyword evidence="14" id="KW-1185">Reference proteome</keyword>
<dbReference type="Gene3D" id="1.10.15.40">
    <property type="entry name" value="Electron transport complex subunit B, putative Fe-S cluster"/>
    <property type="match status" value="1"/>
</dbReference>
<comment type="cofactor">
    <cofactor evidence="10">
        <name>[4Fe-4S] cluster</name>
        <dbReference type="ChEBI" id="CHEBI:49883"/>
    </cofactor>
    <text evidence="10">Binds 3 [4Fe-4S] clusters.</text>
</comment>
<dbReference type="GO" id="GO:0005886">
    <property type="term" value="C:plasma membrane"/>
    <property type="evidence" value="ECO:0007669"/>
    <property type="project" value="UniProtKB-SubCell"/>
</dbReference>
<comment type="caution">
    <text evidence="13">The sequence shown here is derived from an EMBL/GenBank/DDBJ whole genome shotgun (WGS) entry which is preliminary data.</text>
</comment>
<dbReference type="EC" id="7.-.-.-" evidence="10"/>
<accession>A0A939BMD3</accession>
<dbReference type="GO" id="GO:0046872">
    <property type="term" value="F:metal ion binding"/>
    <property type="evidence" value="ECO:0007669"/>
    <property type="project" value="UniProtKB-KW"/>
</dbReference>
<evidence type="ECO:0000256" key="2">
    <source>
        <dbReference type="ARBA" id="ARBA00022485"/>
    </source>
</evidence>
<sequence>MDWSNFIKAIPSMGALGALFAGGLAYASVKFSVKEDPKKESINEALPGIDCGACGYPGCASYADAIVNEGAEIDLCQPGGQEVKEEIAEVMGLETGGSSVEKVAQLMCQGDREATVYQADYHGIASCNAINMEESIKSCPYGCLGFGDCIEVCPFDAIYMNDKGLPEIDLEACTACGKCVEECPRDIIEIVASTQEVTAKCKSILEGSKVSKVCENGCIACTLCEQNCPVDAITMENNLPVINDETCIDCGKCVEVCPTDSMVELPLESPEEEGDTEAEAEEESQGDEIVITEDCVGCGACETACPVDAIAKIEDDQYEIDQDKCVQCEKCISQCPVDAIEYQ</sequence>
<feature type="binding site" evidence="10">
    <location>
        <position position="173"/>
    </location>
    <ligand>
        <name>[4Fe-4S] cluster</name>
        <dbReference type="ChEBI" id="CHEBI:49883"/>
        <label>3</label>
    </ligand>
</feature>
<organism evidence="13 14">
    <name type="scientific">Halanaerobacter jeridensis</name>
    <dbReference type="NCBI Taxonomy" id="706427"/>
    <lineage>
        <taxon>Bacteria</taxon>
        <taxon>Bacillati</taxon>
        <taxon>Bacillota</taxon>
        <taxon>Clostridia</taxon>
        <taxon>Halanaerobiales</taxon>
        <taxon>Halobacteroidaceae</taxon>
        <taxon>Halanaerobacter</taxon>
    </lineage>
</organism>
<gene>
    <name evidence="10" type="primary">rnfB</name>
    <name evidence="13" type="ORF">JOC47_001011</name>
</gene>
<protein>
    <recommendedName>
        <fullName evidence="10">Ion-translocating oxidoreductase complex subunit B</fullName>
        <ecNumber evidence="10">7.-.-.-</ecNumber>
    </recommendedName>
    <alternativeName>
        <fullName evidence="10">Rnf electron transport complex subunit B</fullName>
    </alternativeName>
</protein>
<feature type="binding site" evidence="10">
    <location>
        <position position="179"/>
    </location>
    <ligand>
        <name>[4Fe-4S] cluster</name>
        <dbReference type="ChEBI" id="CHEBI:49883"/>
        <label>3</label>
    </ligand>
</feature>
<proteinExistence type="inferred from homology"/>
<feature type="domain" description="4Fe-4S ferredoxin-type" evidence="11">
    <location>
        <begin position="286"/>
        <end position="316"/>
    </location>
</feature>
<dbReference type="EMBL" id="JAFBDQ010000004">
    <property type="protein sequence ID" value="MBM7556175.1"/>
    <property type="molecule type" value="Genomic_DNA"/>
</dbReference>